<dbReference type="Pfam" id="PF02687">
    <property type="entry name" value="FtsX"/>
    <property type="match status" value="2"/>
</dbReference>
<proteinExistence type="predicted"/>
<dbReference type="Proteomes" id="UP001208131">
    <property type="component" value="Unassembled WGS sequence"/>
</dbReference>
<dbReference type="RefSeq" id="WP_267301399.1">
    <property type="nucleotide sequence ID" value="NZ_JAOQJZ010000010.1"/>
</dbReference>
<evidence type="ECO:0000256" key="2">
    <source>
        <dbReference type="ARBA" id="ARBA00022475"/>
    </source>
</evidence>
<keyword evidence="9" id="KW-1185">Reference proteome</keyword>
<feature type="transmembrane region" description="Helical" evidence="6">
    <location>
        <begin position="710"/>
        <end position="735"/>
    </location>
</feature>
<evidence type="ECO:0000256" key="5">
    <source>
        <dbReference type="ARBA" id="ARBA00023136"/>
    </source>
</evidence>
<dbReference type="EMBL" id="JAOQJZ010000010">
    <property type="protein sequence ID" value="MCU6706233.1"/>
    <property type="molecule type" value="Genomic_DNA"/>
</dbReference>
<evidence type="ECO:0000256" key="4">
    <source>
        <dbReference type="ARBA" id="ARBA00022989"/>
    </source>
</evidence>
<evidence type="ECO:0000313" key="9">
    <source>
        <dbReference type="Proteomes" id="UP001208131"/>
    </source>
</evidence>
<keyword evidence="3 6" id="KW-0812">Transmembrane</keyword>
<keyword evidence="4 6" id="KW-1133">Transmembrane helix</keyword>
<comment type="subcellular location">
    <subcellularLocation>
        <location evidence="1">Cell membrane</location>
        <topology evidence="1">Multi-pass membrane protein</topology>
    </subcellularLocation>
</comment>
<name>A0AAE3ILQ7_9FIRM</name>
<feature type="transmembrane region" description="Helical" evidence="6">
    <location>
        <begin position="21"/>
        <end position="48"/>
    </location>
</feature>
<dbReference type="PANTHER" id="PTHR30287:SF1">
    <property type="entry name" value="INNER MEMBRANE PROTEIN"/>
    <property type="match status" value="1"/>
</dbReference>
<feature type="transmembrane region" description="Helical" evidence="6">
    <location>
        <begin position="262"/>
        <end position="284"/>
    </location>
</feature>
<dbReference type="AlphaFoldDB" id="A0AAE3ILQ7"/>
<dbReference type="PANTHER" id="PTHR30287">
    <property type="entry name" value="MEMBRANE COMPONENT OF PREDICTED ABC SUPERFAMILY METABOLITE UPTAKE TRANSPORTER"/>
    <property type="match status" value="1"/>
</dbReference>
<evidence type="ECO:0000256" key="6">
    <source>
        <dbReference type="SAM" id="Phobius"/>
    </source>
</evidence>
<feature type="transmembrane region" description="Helical" evidence="6">
    <location>
        <begin position="622"/>
        <end position="646"/>
    </location>
</feature>
<evidence type="ECO:0000256" key="3">
    <source>
        <dbReference type="ARBA" id="ARBA00022692"/>
    </source>
</evidence>
<protein>
    <submittedName>
        <fullName evidence="8">ABC transporter permease</fullName>
    </submittedName>
</protein>
<feature type="domain" description="ABC3 transporter permease C-terminal" evidence="7">
    <location>
        <begin position="262"/>
        <end position="375"/>
    </location>
</feature>
<accession>A0AAE3ILQ7</accession>
<dbReference type="InterPro" id="IPR038766">
    <property type="entry name" value="Membrane_comp_ABC_pdt"/>
</dbReference>
<sequence>MKNPLIKRLPRELKGEIGKYIVLFLFITMMIGIVSGFLVAAGSMSVAYDESFEKYNIESGNFELLQKADDDAIKKIEDGEEKIKVYENFYLDKETKEVDSTIRLFKNRKDIDRICIMDGELPSTDDEIAIDRMYADNNKLKVGDSLTVGGKKLKITGLVALSDYSALYSNPSDMMFDALKFGVAIVTDTLFDDYGEADLHYSYSWKYDKTPADDEEAQDMAEKVMKHINGISMLTQFIPEYSNQAIHFTGDDIKGDNTMITVFLYLVMVIIAFVFAITTGNTIAKEANVIGTLRASGYTKGELVRHYLATPMIVVLVSAIVGNILGYTCFKDFAVKAYYGSYSLPTYKTIWNADAFIKTTVVPLIILFVINLVMLVNKLSLSPLKFLRRDLKKRQKKKAFKLNTRIGILKRFRLRVIFQNIPNYITVFVGILFANVIIFFGLGMKPMLLHYQDIIEDNMISKYQYVLKMPVETKTEGVEKYCSGSLKTVDDKLKEETATIYGVKENSKFVHADIKDGGAFISDGYAQKYNIEVGDEVTLKESYGDKKYNFKVEGIYDDPATIAVYLTDSDFIKTFELEDGYFNGYFSNTKIKDIDDLYIATTITKDDLTKTSRQLILSMGSMISMFATAGVIMFMLIVYLLSKVIIEKNSQSISMTKILGYNNREINSLYITTTTIVVIASMLLTVPIVNVTLKYIFKVAFAQYSGWMPYYVPAKIFVEVPLLGIVSYAVIAFILTRRVKKVPLDEALKNVE</sequence>
<feature type="transmembrane region" description="Helical" evidence="6">
    <location>
        <begin position="304"/>
        <end position="325"/>
    </location>
</feature>
<evidence type="ECO:0000259" key="7">
    <source>
        <dbReference type="Pfam" id="PF02687"/>
    </source>
</evidence>
<keyword evidence="2" id="KW-1003">Cell membrane</keyword>
<feature type="domain" description="ABC3 transporter permease C-terminal" evidence="7">
    <location>
        <begin position="625"/>
        <end position="743"/>
    </location>
</feature>
<feature type="transmembrane region" description="Helical" evidence="6">
    <location>
        <begin position="361"/>
        <end position="387"/>
    </location>
</feature>
<dbReference type="GO" id="GO:0005886">
    <property type="term" value="C:plasma membrane"/>
    <property type="evidence" value="ECO:0007669"/>
    <property type="project" value="UniProtKB-SubCell"/>
</dbReference>
<dbReference type="InterPro" id="IPR003838">
    <property type="entry name" value="ABC3_permease_C"/>
</dbReference>
<evidence type="ECO:0000313" key="8">
    <source>
        <dbReference type="EMBL" id="MCU6706233.1"/>
    </source>
</evidence>
<organism evidence="8 9">
    <name type="scientific">Hominimerdicola aceti</name>
    <dbReference type="NCBI Taxonomy" id="2981726"/>
    <lineage>
        <taxon>Bacteria</taxon>
        <taxon>Bacillati</taxon>
        <taxon>Bacillota</taxon>
        <taxon>Clostridia</taxon>
        <taxon>Eubacteriales</taxon>
        <taxon>Oscillospiraceae</taxon>
        <taxon>Hominimerdicola</taxon>
    </lineage>
</organism>
<gene>
    <name evidence="8" type="ORF">OCV57_09890</name>
</gene>
<comment type="caution">
    <text evidence="8">The sequence shown here is derived from an EMBL/GenBank/DDBJ whole genome shotgun (WGS) entry which is preliminary data.</text>
</comment>
<feature type="transmembrane region" description="Helical" evidence="6">
    <location>
        <begin position="667"/>
        <end position="690"/>
    </location>
</feature>
<keyword evidence="5 6" id="KW-0472">Membrane</keyword>
<feature type="transmembrane region" description="Helical" evidence="6">
    <location>
        <begin position="421"/>
        <end position="442"/>
    </location>
</feature>
<reference evidence="8 9" key="1">
    <citation type="journal article" date="2021" name="ISME Commun">
        <title>Automated analysis of genomic sequences facilitates high-throughput and comprehensive description of bacteria.</title>
        <authorList>
            <person name="Hitch T.C.A."/>
        </authorList>
    </citation>
    <scope>NUCLEOTIDE SEQUENCE [LARGE SCALE GENOMIC DNA]</scope>
    <source>
        <strain evidence="8 9">Sanger_31</strain>
    </source>
</reference>
<evidence type="ECO:0000256" key="1">
    <source>
        <dbReference type="ARBA" id="ARBA00004651"/>
    </source>
</evidence>